<comment type="caution">
    <text evidence="1">The sequence shown here is derived from an EMBL/GenBank/DDBJ whole genome shotgun (WGS) entry which is preliminary data.</text>
</comment>
<name>A0A8J8T3Q7_HALGN</name>
<sequence>MTQQSQNPRCLLSEESSATLALELLSDVVHRCECAGLSLGALINADGLLLGEFVLREAADALGEALLVDRHGQLDHHALHDHLFFALLAIASSSSTGRHLQNTCDQQIIYNNHCIPI</sequence>
<evidence type="ECO:0000313" key="2">
    <source>
        <dbReference type="Proteomes" id="UP000785679"/>
    </source>
</evidence>
<accession>A0A8J8T3Q7</accession>
<organism evidence="1 2">
    <name type="scientific">Halteria grandinella</name>
    <dbReference type="NCBI Taxonomy" id="5974"/>
    <lineage>
        <taxon>Eukaryota</taxon>
        <taxon>Sar</taxon>
        <taxon>Alveolata</taxon>
        <taxon>Ciliophora</taxon>
        <taxon>Intramacronucleata</taxon>
        <taxon>Spirotrichea</taxon>
        <taxon>Stichotrichia</taxon>
        <taxon>Sporadotrichida</taxon>
        <taxon>Halteriidae</taxon>
        <taxon>Halteria</taxon>
    </lineage>
</organism>
<dbReference type="AlphaFoldDB" id="A0A8J8T3Q7"/>
<dbReference type="EMBL" id="RRYP01007588">
    <property type="protein sequence ID" value="TNV80376.1"/>
    <property type="molecule type" value="Genomic_DNA"/>
</dbReference>
<reference evidence="1" key="1">
    <citation type="submission" date="2019-06" db="EMBL/GenBank/DDBJ databases">
        <authorList>
            <person name="Zheng W."/>
        </authorList>
    </citation>
    <scope>NUCLEOTIDE SEQUENCE</scope>
    <source>
        <strain evidence="1">QDHG01</strain>
    </source>
</reference>
<dbReference type="Proteomes" id="UP000785679">
    <property type="component" value="Unassembled WGS sequence"/>
</dbReference>
<protein>
    <submittedName>
        <fullName evidence="1">Uncharacterized protein</fullName>
    </submittedName>
</protein>
<evidence type="ECO:0000313" key="1">
    <source>
        <dbReference type="EMBL" id="TNV80376.1"/>
    </source>
</evidence>
<proteinExistence type="predicted"/>
<keyword evidence="2" id="KW-1185">Reference proteome</keyword>
<gene>
    <name evidence="1" type="ORF">FGO68_gene15531</name>
</gene>